<geneLocation type="plasmid" evidence="3">
    <name>pne1b</name>
</geneLocation>
<name>A0A6B9G6C2_PANCY</name>
<dbReference type="Pfam" id="PF01370">
    <property type="entry name" value="Epimerase"/>
    <property type="match status" value="1"/>
</dbReference>
<dbReference type="InterPro" id="IPR051783">
    <property type="entry name" value="NAD(P)-dependent_oxidoreduct"/>
</dbReference>
<dbReference type="EMBL" id="CP024770">
    <property type="protein sequence ID" value="QGY33301.1"/>
    <property type="molecule type" value="Genomic_DNA"/>
</dbReference>
<dbReference type="InterPro" id="IPR036291">
    <property type="entry name" value="NAD(P)-bd_dom_sf"/>
</dbReference>
<dbReference type="GO" id="GO:0005737">
    <property type="term" value="C:cytoplasm"/>
    <property type="evidence" value="ECO:0007669"/>
    <property type="project" value="TreeGrafter"/>
</dbReference>
<sequence>MRVFVTGASGFIGSAVVKELLTAGHEVTGLVRSGEAAASLEAKGVQAYRGTFEDTSILRRAAADADGVVHTAFYHALSQASLDIRLRILFGGSPAKIVNRFINEAVDAECRAIQAFGGVLSSKKGSLVIAFPTMALKPGRVAEEGDAADPASVGGARAKSERALLEWVKAGVNASIVRLPPSVHDENKQGLVTQLIEIARKKRVSVYVSDGENRWPAVHKLDAARMFRFALEAGKPGTRYHAVAEEGIPFREIAEALGRGLNIPVMSVPTQQAARYFGWLAPFVTADNPVSSGITQEDMQWEPEHPCLMLDLATKMQLSG</sequence>
<dbReference type="CDD" id="cd05262">
    <property type="entry name" value="SDR_a7"/>
    <property type="match status" value="1"/>
</dbReference>
<evidence type="ECO:0000313" key="2">
    <source>
        <dbReference type="EMBL" id="QGY33301.1"/>
    </source>
</evidence>
<feature type="domain" description="NAD-dependent epimerase/dehydratase" evidence="1">
    <location>
        <begin position="3"/>
        <end position="82"/>
    </location>
</feature>
<gene>
    <name evidence="2" type="ORF">CUN67_28720</name>
</gene>
<dbReference type="PANTHER" id="PTHR48079:SF9">
    <property type="entry name" value="PUTATIVE-RELATED"/>
    <property type="match status" value="1"/>
</dbReference>
<keyword evidence="2" id="KW-0614">Plasmid</keyword>
<evidence type="ECO:0000259" key="1">
    <source>
        <dbReference type="Pfam" id="PF01370"/>
    </source>
</evidence>
<accession>A0A6B9G6C2</accession>
<reference evidence="2 3" key="1">
    <citation type="submission" date="2017-11" db="EMBL/GenBank/DDBJ databases">
        <title>Genome sequence of Pantoea cypripedii NE1.</title>
        <authorList>
            <person name="Nascimento F.X."/>
        </authorList>
    </citation>
    <scope>NUCLEOTIDE SEQUENCE [LARGE SCALE GENOMIC DNA]</scope>
    <source>
        <strain evidence="2 3">NE1</strain>
        <plasmid evidence="3">pne1b</plasmid>
    </source>
</reference>
<dbReference type="Gene3D" id="3.40.50.720">
    <property type="entry name" value="NAD(P)-binding Rossmann-like Domain"/>
    <property type="match status" value="1"/>
</dbReference>
<dbReference type="InterPro" id="IPR001509">
    <property type="entry name" value="Epimerase_deHydtase"/>
</dbReference>
<evidence type="ECO:0000313" key="3">
    <source>
        <dbReference type="Proteomes" id="UP000502005"/>
    </source>
</evidence>
<dbReference type="GO" id="GO:0004029">
    <property type="term" value="F:aldehyde dehydrogenase (NAD+) activity"/>
    <property type="evidence" value="ECO:0007669"/>
    <property type="project" value="TreeGrafter"/>
</dbReference>
<dbReference type="Proteomes" id="UP000502005">
    <property type="component" value="Plasmid pNE1B"/>
</dbReference>
<proteinExistence type="predicted"/>
<dbReference type="PANTHER" id="PTHR48079">
    <property type="entry name" value="PROTEIN YEEZ"/>
    <property type="match status" value="1"/>
</dbReference>
<organism evidence="2 3">
    <name type="scientific">Pantoea cypripedii</name>
    <name type="common">Pectobacterium cypripedii</name>
    <name type="synonym">Erwinia cypripedii</name>
    <dbReference type="NCBI Taxonomy" id="55209"/>
    <lineage>
        <taxon>Bacteria</taxon>
        <taxon>Pseudomonadati</taxon>
        <taxon>Pseudomonadota</taxon>
        <taxon>Gammaproteobacteria</taxon>
        <taxon>Enterobacterales</taxon>
        <taxon>Erwiniaceae</taxon>
        <taxon>Pantoea</taxon>
    </lineage>
</organism>
<dbReference type="SUPFAM" id="SSF51735">
    <property type="entry name" value="NAD(P)-binding Rossmann-fold domains"/>
    <property type="match status" value="1"/>
</dbReference>
<dbReference type="AlphaFoldDB" id="A0A6B9G6C2"/>
<protein>
    <submittedName>
        <fullName evidence="2">3-beta hydroxysteroid dehydrogenase</fullName>
    </submittedName>
</protein>